<dbReference type="SUPFAM" id="SSF53649">
    <property type="entry name" value="Alkaline phosphatase-like"/>
    <property type="match status" value="1"/>
</dbReference>
<evidence type="ECO:0000313" key="5">
    <source>
        <dbReference type="Proteomes" id="UP000762676"/>
    </source>
</evidence>
<reference evidence="4 5" key="1">
    <citation type="journal article" date="2021" name="Elife">
        <title>Chloroplast acquisition without the gene transfer in kleptoplastic sea slugs, Plakobranchus ocellatus.</title>
        <authorList>
            <person name="Maeda T."/>
            <person name="Takahashi S."/>
            <person name="Yoshida T."/>
            <person name="Shimamura S."/>
            <person name="Takaki Y."/>
            <person name="Nagai Y."/>
            <person name="Toyoda A."/>
            <person name="Suzuki Y."/>
            <person name="Arimoto A."/>
            <person name="Ishii H."/>
            <person name="Satoh N."/>
            <person name="Nishiyama T."/>
            <person name="Hasebe M."/>
            <person name="Maruyama T."/>
            <person name="Minagawa J."/>
            <person name="Obokata J."/>
            <person name="Shigenobu S."/>
        </authorList>
    </citation>
    <scope>NUCLEOTIDE SEQUENCE [LARGE SCALE GENOMIC DNA]</scope>
</reference>
<gene>
    <name evidence="4" type="ORF">ElyMa_003456300</name>
</gene>
<evidence type="ECO:0000313" key="4">
    <source>
        <dbReference type="EMBL" id="GFR57425.1"/>
    </source>
</evidence>
<keyword evidence="1" id="KW-0479">Metal-binding</keyword>
<sequence length="156" mass="18169">MDGMSLWKSITRFSPSPRTEFVYNLDNKAVPEEGHAAIRVEDMKLIVGIPGLYNSWYKPDQSWNEQLPNPDYSDIDDLFKEMLNINPEWNLYRGLFNLSADPTEHVNLYWQQPDLVNKLKKRLAYHISRMVPANYPPYDPASDPKHWGGAWSPGWC</sequence>
<dbReference type="Gene3D" id="3.30.1120.10">
    <property type="match status" value="1"/>
</dbReference>
<proteinExistence type="predicted"/>
<dbReference type="InterPro" id="IPR017850">
    <property type="entry name" value="Alkaline_phosphatase_core_sf"/>
</dbReference>
<evidence type="ECO:0000256" key="3">
    <source>
        <dbReference type="ARBA" id="ARBA00023180"/>
    </source>
</evidence>
<dbReference type="GO" id="GO:0046872">
    <property type="term" value="F:metal ion binding"/>
    <property type="evidence" value="ECO:0007669"/>
    <property type="project" value="UniProtKB-KW"/>
</dbReference>
<accession>A0AAV4E979</accession>
<protein>
    <submittedName>
        <fullName evidence="4">Arylsulfatase B</fullName>
    </submittedName>
</protein>
<organism evidence="4 5">
    <name type="scientific">Elysia marginata</name>
    <dbReference type="NCBI Taxonomy" id="1093978"/>
    <lineage>
        <taxon>Eukaryota</taxon>
        <taxon>Metazoa</taxon>
        <taxon>Spiralia</taxon>
        <taxon>Lophotrochozoa</taxon>
        <taxon>Mollusca</taxon>
        <taxon>Gastropoda</taxon>
        <taxon>Heterobranchia</taxon>
        <taxon>Euthyneura</taxon>
        <taxon>Panpulmonata</taxon>
        <taxon>Sacoglossa</taxon>
        <taxon>Placobranchoidea</taxon>
        <taxon>Plakobranchidae</taxon>
        <taxon>Elysia</taxon>
    </lineage>
</organism>
<keyword evidence="5" id="KW-1185">Reference proteome</keyword>
<keyword evidence="2" id="KW-0106">Calcium</keyword>
<comment type="caution">
    <text evidence="4">The sequence shown here is derived from an EMBL/GenBank/DDBJ whole genome shotgun (WGS) entry which is preliminary data.</text>
</comment>
<dbReference type="Proteomes" id="UP000762676">
    <property type="component" value="Unassembled WGS sequence"/>
</dbReference>
<keyword evidence="3" id="KW-0325">Glycoprotein</keyword>
<dbReference type="EMBL" id="BMAT01007089">
    <property type="protein sequence ID" value="GFR57425.1"/>
    <property type="molecule type" value="Genomic_DNA"/>
</dbReference>
<dbReference type="GO" id="GO:0008484">
    <property type="term" value="F:sulfuric ester hydrolase activity"/>
    <property type="evidence" value="ECO:0007669"/>
    <property type="project" value="InterPro"/>
</dbReference>
<evidence type="ECO:0000256" key="1">
    <source>
        <dbReference type="ARBA" id="ARBA00022723"/>
    </source>
</evidence>
<name>A0AAV4E979_9GAST</name>
<evidence type="ECO:0000256" key="2">
    <source>
        <dbReference type="ARBA" id="ARBA00022837"/>
    </source>
</evidence>
<dbReference type="InterPro" id="IPR047115">
    <property type="entry name" value="ARSB"/>
</dbReference>
<dbReference type="PANTHER" id="PTHR10342:SF273">
    <property type="entry name" value="RE14504P"/>
    <property type="match status" value="1"/>
</dbReference>
<dbReference type="AlphaFoldDB" id="A0AAV4E979"/>
<dbReference type="PANTHER" id="PTHR10342">
    <property type="entry name" value="ARYLSULFATASE"/>
    <property type="match status" value="1"/>
</dbReference>